<comment type="catalytic activity">
    <reaction evidence="9">
        <text>D-arabinono-1,4-lactone + O2 = dehydro-D-arabinono-1,4-lactone + H2O2 + H(+)</text>
        <dbReference type="Rhea" id="RHEA:23756"/>
        <dbReference type="ChEBI" id="CHEBI:15378"/>
        <dbReference type="ChEBI" id="CHEBI:15379"/>
        <dbReference type="ChEBI" id="CHEBI:16240"/>
        <dbReference type="ChEBI" id="CHEBI:16292"/>
        <dbReference type="ChEBI" id="CHEBI:58277"/>
        <dbReference type="EC" id="1.1.3.37"/>
    </reaction>
</comment>
<comment type="caution">
    <text evidence="11">The sequence shown here is derived from an EMBL/GenBank/DDBJ whole genome shotgun (WGS) entry which is preliminary data.</text>
</comment>
<evidence type="ECO:0000256" key="1">
    <source>
        <dbReference type="ARBA" id="ARBA00001974"/>
    </source>
</evidence>
<dbReference type="InterPro" id="IPR007173">
    <property type="entry name" value="ALO_C"/>
</dbReference>
<comment type="pathway">
    <text evidence="2 9">Cofactor biosynthesis; D-erythroascorbate biosynthesis; dehydro-D-arabinono-1,4-lactone from D-arabinose: step 2/2.</text>
</comment>
<dbReference type="InterPro" id="IPR006093">
    <property type="entry name" value="Oxy_OxRdtase_FAD_BS"/>
</dbReference>
<dbReference type="PANTHER" id="PTHR43762">
    <property type="entry name" value="L-GULONOLACTONE OXIDASE"/>
    <property type="match status" value="1"/>
</dbReference>
<evidence type="ECO:0000313" key="12">
    <source>
        <dbReference type="Proteomes" id="UP001172101"/>
    </source>
</evidence>
<evidence type="ECO:0000256" key="5">
    <source>
        <dbReference type="ARBA" id="ARBA00022630"/>
    </source>
</evidence>
<dbReference type="Gene3D" id="3.30.70.2520">
    <property type="match status" value="1"/>
</dbReference>
<dbReference type="InterPro" id="IPR010031">
    <property type="entry name" value="FAD_lactone_oxidase-like"/>
</dbReference>
<dbReference type="NCBIfam" id="TIGR01678">
    <property type="entry name" value="FAD_lactone_ox"/>
    <property type="match status" value="1"/>
</dbReference>
<dbReference type="AlphaFoldDB" id="A0AA40AJX8"/>
<comment type="subcellular location">
    <subcellularLocation>
        <location evidence="9">Mitochondrion membrane</location>
    </subcellularLocation>
</comment>
<accession>A0AA40AJX8</accession>
<comment type="similarity">
    <text evidence="3 9">Belongs to the oxygen-dependent FAD-linked oxidoreductase family.</text>
</comment>
<dbReference type="GO" id="GO:0031966">
    <property type="term" value="C:mitochondrial membrane"/>
    <property type="evidence" value="ECO:0007669"/>
    <property type="project" value="UniProtKB-SubCell"/>
</dbReference>
<feature type="domain" description="FAD-binding PCMH-type" evidence="10">
    <location>
        <begin position="43"/>
        <end position="213"/>
    </location>
</feature>
<dbReference type="InterPro" id="IPR006094">
    <property type="entry name" value="Oxid_FAD_bind_N"/>
</dbReference>
<keyword evidence="7 9" id="KW-0560">Oxidoreductase</keyword>
<dbReference type="InterPro" id="IPR016166">
    <property type="entry name" value="FAD-bd_PCMH"/>
</dbReference>
<dbReference type="PANTHER" id="PTHR43762:SF1">
    <property type="entry name" value="D-ARABINONO-1,4-LACTONE OXIDASE"/>
    <property type="match status" value="1"/>
</dbReference>
<dbReference type="GO" id="GO:0071949">
    <property type="term" value="F:FAD binding"/>
    <property type="evidence" value="ECO:0007669"/>
    <property type="project" value="UniProtKB-UniRule"/>
</dbReference>
<dbReference type="PIRSF" id="PIRSF000136">
    <property type="entry name" value="LGO_GLO"/>
    <property type="match status" value="1"/>
</dbReference>
<evidence type="ECO:0000256" key="3">
    <source>
        <dbReference type="ARBA" id="ARBA00005466"/>
    </source>
</evidence>
<evidence type="ECO:0000256" key="2">
    <source>
        <dbReference type="ARBA" id="ARBA00005083"/>
    </source>
</evidence>
<dbReference type="Pfam" id="PF04030">
    <property type="entry name" value="ALO"/>
    <property type="match status" value="1"/>
</dbReference>
<evidence type="ECO:0000256" key="4">
    <source>
        <dbReference type="ARBA" id="ARBA00013136"/>
    </source>
</evidence>
<dbReference type="InterPro" id="IPR036318">
    <property type="entry name" value="FAD-bd_PCMH-like_sf"/>
</dbReference>
<evidence type="ECO:0000256" key="7">
    <source>
        <dbReference type="ARBA" id="ARBA00023002"/>
    </source>
</evidence>
<evidence type="ECO:0000256" key="9">
    <source>
        <dbReference type="RuleBase" id="RU367158"/>
    </source>
</evidence>
<dbReference type="GeneID" id="85321036"/>
<dbReference type="Gene3D" id="3.30.465.10">
    <property type="match status" value="1"/>
</dbReference>
<evidence type="ECO:0000259" key="10">
    <source>
        <dbReference type="PROSITE" id="PS51387"/>
    </source>
</evidence>
<evidence type="ECO:0000313" key="11">
    <source>
        <dbReference type="EMBL" id="KAK0717162.1"/>
    </source>
</evidence>
<sequence length="554" mass="61833">MATTEKNYGPLFDVDGFSVIEQDDGVPFRARNAHMHRTWARTYTSLPELYIQPESQAEIEKLVNLARRHRRRVTTTGSGHSPSDMTCTSSWLVNLDNFSKVFSIDKETGICSMQAGIRLHQLSAELAAVGLSLPSLGSINEQSIAGAISTGTHGSSIHHGLVSESILALKITLADGHTYSCSPVDNPDLFRAALLSVGALGIITEVTFKAVPAFSLAWDQAIDADARLFEQWDTTLWTQGDFVRIWWFPYMRRAAVWKADVVPQSDIDSGKVAHRDPPKSFCESRLGYFVYHNLLALARWVPCITPFVEWFVFGLQYGFRNGDRTRVSAVQPSQQAFLLDCLYSQFVNEWAIPLHRGPEALKRLGAWLQGLKPGDVGYVDHGIPFSSKGLYVHSPIEVRASNSNVHTSAAANNRPFLDPSPKDGPALYLNATMYRPYHRDPTYEATKRYYEGFEWLMRDLGGRPHWAKTFSVAPEEFAAWYGDDFASFRRVRDAVDPNGLFVGPWHRRYLLGSTLPVNNVLERLPLEEVGFVTEPAGRSGGLLVRGAQSIVVPN</sequence>
<gene>
    <name evidence="11" type="ORF">B0T26DRAFT_645835</name>
</gene>
<name>A0AA40AJX8_9PEZI</name>
<protein>
    <recommendedName>
        <fullName evidence="4 9">D-arabinono-1,4-lactone oxidase</fullName>
        <shortName evidence="9">ALO</shortName>
        <ecNumber evidence="4 9">1.1.3.37</ecNumber>
    </recommendedName>
    <alternativeName>
        <fullName evidence="8 9">L-galactono-gamma-lactone oxidase</fullName>
    </alternativeName>
</protein>
<keyword evidence="6 9" id="KW-0274">FAD</keyword>
<organism evidence="11 12">
    <name type="scientific">Lasiosphaeria miniovina</name>
    <dbReference type="NCBI Taxonomy" id="1954250"/>
    <lineage>
        <taxon>Eukaryota</taxon>
        <taxon>Fungi</taxon>
        <taxon>Dikarya</taxon>
        <taxon>Ascomycota</taxon>
        <taxon>Pezizomycotina</taxon>
        <taxon>Sordariomycetes</taxon>
        <taxon>Sordariomycetidae</taxon>
        <taxon>Sordariales</taxon>
        <taxon>Lasiosphaeriaceae</taxon>
        <taxon>Lasiosphaeria</taxon>
    </lineage>
</organism>
<comment type="cofactor">
    <cofactor evidence="1 9">
        <name>FAD</name>
        <dbReference type="ChEBI" id="CHEBI:57692"/>
    </cofactor>
</comment>
<dbReference type="EC" id="1.1.3.37" evidence="4 9"/>
<dbReference type="InterPro" id="IPR030654">
    <property type="entry name" value="Sugar_lactone_oxidase"/>
</dbReference>
<dbReference type="InterPro" id="IPR016167">
    <property type="entry name" value="FAD-bd_PCMH_sub1"/>
</dbReference>
<keyword evidence="9" id="KW-0496">Mitochondrion</keyword>
<proteinExistence type="inferred from homology"/>
<dbReference type="RefSeq" id="XP_060295955.1">
    <property type="nucleotide sequence ID" value="XM_060437766.1"/>
</dbReference>
<dbReference type="SUPFAM" id="SSF56176">
    <property type="entry name" value="FAD-binding/transporter-associated domain-like"/>
    <property type="match status" value="1"/>
</dbReference>
<keyword evidence="12" id="KW-1185">Reference proteome</keyword>
<evidence type="ECO:0000256" key="6">
    <source>
        <dbReference type="ARBA" id="ARBA00022827"/>
    </source>
</evidence>
<dbReference type="Pfam" id="PF01565">
    <property type="entry name" value="FAD_binding_4"/>
    <property type="match status" value="1"/>
</dbReference>
<dbReference type="InterPro" id="IPR016169">
    <property type="entry name" value="FAD-bd_PCMH_sub2"/>
</dbReference>
<dbReference type="Proteomes" id="UP001172101">
    <property type="component" value="Unassembled WGS sequence"/>
</dbReference>
<reference evidence="11" key="1">
    <citation type="submission" date="2023-06" db="EMBL/GenBank/DDBJ databases">
        <title>Genome-scale phylogeny and comparative genomics of the fungal order Sordariales.</title>
        <authorList>
            <consortium name="Lawrence Berkeley National Laboratory"/>
            <person name="Hensen N."/>
            <person name="Bonometti L."/>
            <person name="Westerberg I."/>
            <person name="Brannstrom I.O."/>
            <person name="Guillou S."/>
            <person name="Cros-Aarteil S."/>
            <person name="Calhoun S."/>
            <person name="Haridas S."/>
            <person name="Kuo A."/>
            <person name="Mondo S."/>
            <person name="Pangilinan J."/>
            <person name="Riley R."/>
            <person name="LaButti K."/>
            <person name="Andreopoulos B."/>
            <person name="Lipzen A."/>
            <person name="Chen C."/>
            <person name="Yanf M."/>
            <person name="Daum C."/>
            <person name="Ng V."/>
            <person name="Clum A."/>
            <person name="Steindorff A."/>
            <person name="Ohm R."/>
            <person name="Martin F."/>
            <person name="Silar P."/>
            <person name="Natvig D."/>
            <person name="Lalanne C."/>
            <person name="Gautier V."/>
            <person name="Ament-velasquez S.L."/>
            <person name="Kruys A."/>
            <person name="Hutchinson M.I."/>
            <person name="Powell A.J."/>
            <person name="Barry K."/>
            <person name="Miller A.N."/>
            <person name="Grigoriev I.V."/>
            <person name="Debuchy R."/>
            <person name="Gladieux P."/>
            <person name="Thoren M.H."/>
            <person name="Johannesson H."/>
        </authorList>
    </citation>
    <scope>NUCLEOTIDE SEQUENCE</scope>
    <source>
        <strain evidence="11">SMH2392-1A</strain>
    </source>
</reference>
<keyword evidence="5 9" id="KW-0285">Flavoprotein</keyword>
<dbReference type="Gene3D" id="3.30.43.10">
    <property type="entry name" value="Uridine Diphospho-n-acetylenolpyruvylglucosamine Reductase, domain 2"/>
    <property type="match status" value="1"/>
</dbReference>
<dbReference type="PROSITE" id="PS00862">
    <property type="entry name" value="OX2_COVAL_FAD"/>
    <property type="match status" value="1"/>
</dbReference>
<dbReference type="PROSITE" id="PS51387">
    <property type="entry name" value="FAD_PCMH"/>
    <property type="match status" value="1"/>
</dbReference>
<dbReference type="GO" id="GO:0003885">
    <property type="term" value="F:D-arabinono-1,4-lactone oxidase activity"/>
    <property type="evidence" value="ECO:0007669"/>
    <property type="project" value="UniProtKB-UniRule"/>
</dbReference>
<dbReference type="EMBL" id="JAUIRO010000004">
    <property type="protein sequence ID" value="KAK0717162.1"/>
    <property type="molecule type" value="Genomic_DNA"/>
</dbReference>
<evidence type="ECO:0000256" key="8">
    <source>
        <dbReference type="ARBA" id="ARBA00033418"/>
    </source>
</evidence>